<organism evidence="1 2">
    <name type="scientific">Diploscapter pachys</name>
    <dbReference type="NCBI Taxonomy" id="2018661"/>
    <lineage>
        <taxon>Eukaryota</taxon>
        <taxon>Metazoa</taxon>
        <taxon>Ecdysozoa</taxon>
        <taxon>Nematoda</taxon>
        <taxon>Chromadorea</taxon>
        <taxon>Rhabditida</taxon>
        <taxon>Rhabditina</taxon>
        <taxon>Rhabditomorpha</taxon>
        <taxon>Rhabditoidea</taxon>
        <taxon>Rhabditidae</taxon>
        <taxon>Diploscapter</taxon>
    </lineage>
</organism>
<proteinExistence type="predicted"/>
<dbReference type="AlphaFoldDB" id="A0A2A2JGU5"/>
<evidence type="ECO:0000313" key="1">
    <source>
        <dbReference type="EMBL" id="PAV60887.1"/>
    </source>
</evidence>
<sequence length="111" mass="12369">MNRKRNNRIDIARVIRGIDTFGGKSLRDGMMSLAAIGGEGKKMCIEGEKGRIDGNSIVCRSDNETQGQRQSSEVMSIWAEMHKRRGGGTVVNNKLVMTNYVHNHSSRDFIS</sequence>
<comment type="caution">
    <text evidence="1">The sequence shown here is derived from an EMBL/GenBank/DDBJ whole genome shotgun (WGS) entry which is preliminary data.</text>
</comment>
<reference evidence="1 2" key="1">
    <citation type="journal article" date="2017" name="Curr. Biol.">
        <title>Genome architecture and evolution of a unichromosomal asexual nematode.</title>
        <authorList>
            <person name="Fradin H."/>
            <person name="Zegar C."/>
            <person name="Gutwein M."/>
            <person name="Lucas J."/>
            <person name="Kovtun M."/>
            <person name="Corcoran D."/>
            <person name="Baugh L.R."/>
            <person name="Kiontke K."/>
            <person name="Gunsalus K."/>
            <person name="Fitch D.H."/>
            <person name="Piano F."/>
        </authorList>
    </citation>
    <scope>NUCLEOTIDE SEQUENCE [LARGE SCALE GENOMIC DNA]</scope>
    <source>
        <strain evidence="1">PF1309</strain>
    </source>
</reference>
<dbReference type="Proteomes" id="UP000218231">
    <property type="component" value="Unassembled WGS sequence"/>
</dbReference>
<gene>
    <name evidence="1" type="ORF">WR25_17140</name>
</gene>
<accession>A0A2A2JGU5</accession>
<dbReference type="EMBL" id="LIAE01010444">
    <property type="protein sequence ID" value="PAV60887.1"/>
    <property type="molecule type" value="Genomic_DNA"/>
</dbReference>
<evidence type="ECO:0000313" key="2">
    <source>
        <dbReference type="Proteomes" id="UP000218231"/>
    </source>
</evidence>
<keyword evidence="2" id="KW-1185">Reference proteome</keyword>
<protein>
    <submittedName>
        <fullName evidence="1">Uncharacterized protein</fullName>
    </submittedName>
</protein>
<name>A0A2A2JGU5_9BILA</name>